<organism evidence="2 3">
    <name type="scientific">Byssothecium circinans</name>
    <dbReference type="NCBI Taxonomy" id="147558"/>
    <lineage>
        <taxon>Eukaryota</taxon>
        <taxon>Fungi</taxon>
        <taxon>Dikarya</taxon>
        <taxon>Ascomycota</taxon>
        <taxon>Pezizomycotina</taxon>
        <taxon>Dothideomycetes</taxon>
        <taxon>Pleosporomycetidae</taxon>
        <taxon>Pleosporales</taxon>
        <taxon>Massarineae</taxon>
        <taxon>Massarinaceae</taxon>
        <taxon>Byssothecium</taxon>
    </lineage>
</organism>
<protein>
    <submittedName>
        <fullName evidence="2">Uncharacterized protein</fullName>
    </submittedName>
</protein>
<dbReference type="Proteomes" id="UP000800035">
    <property type="component" value="Unassembled WGS sequence"/>
</dbReference>
<feature type="compositionally biased region" description="Low complexity" evidence="1">
    <location>
        <begin position="178"/>
        <end position="193"/>
    </location>
</feature>
<gene>
    <name evidence="2" type="ORF">CC80DRAFT_550461</name>
</gene>
<dbReference type="AlphaFoldDB" id="A0A6A5TUT1"/>
<dbReference type="OrthoDB" id="3800698at2759"/>
<feature type="compositionally biased region" description="Basic and acidic residues" evidence="1">
    <location>
        <begin position="66"/>
        <end position="78"/>
    </location>
</feature>
<dbReference type="EMBL" id="ML976999">
    <property type="protein sequence ID" value="KAF1954436.1"/>
    <property type="molecule type" value="Genomic_DNA"/>
</dbReference>
<sequence length="423" mass="45743">MLLALDYEYTQFGYANGALVQAANYMVSDTEGFAHMTESDSVEVVQEASGSAAQAAVQENAGKSTHNADKRDGDDRDGPQPSFFHQHSIPPAASLVSAASNLHTPFPRRSPNPFRPSYPPASAYAFQPTFPTSPATTLHPSGPSMPVYPTHPNPATNTGSTNFPRHAAAFRSISSAASTNISQPSSSLHLSTSDKGAHKKSSCPSPGAIRMRAELGMPATAQQSARGWNAVYSVAPPPNVDLRLTGNVVVTSVELLMFFTAHDWDDYIRRLHNAGWSFMKAFKLAYSIRRVGDNPDNQRSVLWKRFTSPKFITGNGHAYTDYTCSGWAPPDSFTKSGTLMDYYLEDVANGVPRENFPTGLDKGPLTWAVEHVLDNQDHTLKLSGMSQFVQKMGLDQHFAVLGMGANASVNADVATCNRLGGQK</sequence>
<feature type="region of interest" description="Disordered" evidence="1">
    <location>
        <begin position="47"/>
        <end position="87"/>
    </location>
</feature>
<keyword evidence="3" id="KW-1185">Reference proteome</keyword>
<feature type="compositionally biased region" description="Polar residues" evidence="1">
    <location>
        <begin position="153"/>
        <end position="163"/>
    </location>
</feature>
<feature type="region of interest" description="Disordered" evidence="1">
    <location>
        <begin position="125"/>
        <end position="163"/>
    </location>
</feature>
<evidence type="ECO:0000256" key="1">
    <source>
        <dbReference type="SAM" id="MobiDB-lite"/>
    </source>
</evidence>
<feature type="compositionally biased region" description="Polar residues" evidence="1">
    <location>
        <begin position="129"/>
        <end position="139"/>
    </location>
</feature>
<proteinExistence type="predicted"/>
<reference evidence="2" key="1">
    <citation type="journal article" date="2020" name="Stud. Mycol.">
        <title>101 Dothideomycetes genomes: a test case for predicting lifestyles and emergence of pathogens.</title>
        <authorList>
            <person name="Haridas S."/>
            <person name="Albert R."/>
            <person name="Binder M."/>
            <person name="Bloem J."/>
            <person name="Labutti K."/>
            <person name="Salamov A."/>
            <person name="Andreopoulos B."/>
            <person name="Baker S."/>
            <person name="Barry K."/>
            <person name="Bills G."/>
            <person name="Bluhm B."/>
            <person name="Cannon C."/>
            <person name="Castanera R."/>
            <person name="Culley D."/>
            <person name="Daum C."/>
            <person name="Ezra D."/>
            <person name="Gonzalez J."/>
            <person name="Henrissat B."/>
            <person name="Kuo A."/>
            <person name="Liang C."/>
            <person name="Lipzen A."/>
            <person name="Lutzoni F."/>
            <person name="Magnuson J."/>
            <person name="Mondo S."/>
            <person name="Nolan M."/>
            <person name="Ohm R."/>
            <person name="Pangilinan J."/>
            <person name="Park H.-J."/>
            <person name="Ramirez L."/>
            <person name="Alfaro M."/>
            <person name="Sun H."/>
            <person name="Tritt A."/>
            <person name="Yoshinaga Y."/>
            <person name="Zwiers L.-H."/>
            <person name="Turgeon B."/>
            <person name="Goodwin S."/>
            <person name="Spatafora J."/>
            <person name="Crous P."/>
            <person name="Grigoriev I."/>
        </authorList>
    </citation>
    <scope>NUCLEOTIDE SEQUENCE</scope>
    <source>
        <strain evidence="2">CBS 675.92</strain>
    </source>
</reference>
<evidence type="ECO:0000313" key="2">
    <source>
        <dbReference type="EMBL" id="KAF1954436.1"/>
    </source>
</evidence>
<feature type="region of interest" description="Disordered" evidence="1">
    <location>
        <begin position="178"/>
        <end position="208"/>
    </location>
</feature>
<evidence type="ECO:0000313" key="3">
    <source>
        <dbReference type="Proteomes" id="UP000800035"/>
    </source>
</evidence>
<accession>A0A6A5TUT1</accession>
<name>A0A6A5TUT1_9PLEO</name>